<protein>
    <submittedName>
        <fullName evidence="2">Vanadium nitrogenase</fullName>
    </submittedName>
</protein>
<comment type="caution">
    <text evidence="2">The sequence shown here is derived from an EMBL/GenBank/DDBJ whole genome shotgun (WGS) entry which is preliminary data.</text>
</comment>
<evidence type="ECO:0000256" key="1">
    <source>
        <dbReference type="SAM" id="Phobius"/>
    </source>
</evidence>
<keyword evidence="1" id="KW-0812">Transmembrane</keyword>
<sequence length="52" mass="5584">MIVSSFLSYLILFVILVAIAVCGAMLGVKLAKRKNAKNAQQNTVAEDTTAQE</sequence>
<gene>
    <name evidence="2" type="ORF">H8R94_02485</name>
</gene>
<proteinExistence type="predicted"/>
<dbReference type="RefSeq" id="WP_118280912.1">
    <property type="nucleotide sequence ID" value="NZ_JACOPG010000001.1"/>
</dbReference>
<dbReference type="Proteomes" id="UP000643810">
    <property type="component" value="Unassembled WGS sequence"/>
</dbReference>
<feature type="transmembrane region" description="Helical" evidence="1">
    <location>
        <begin position="6"/>
        <end position="28"/>
    </location>
</feature>
<keyword evidence="3" id="KW-1185">Reference proteome</keyword>
<reference evidence="2 3" key="1">
    <citation type="submission" date="2020-08" db="EMBL/GenBank/DDBJ databases">
        <title>Genome public.</title>
        <authorList>
            <person name="Liu C."/>
            <person name="Sun Q."/>
        </authorList>
    </citation>
    <scope>NUCLEOTIDE SEQUENCE [LARGE SCALE GENOMIC DNA]</scope>
    <source>
        <strain evidence="2 3">NSJ-9</strain>
    </source>
</reference>
<evidence type="ECO:0000313" key="3">
    <source>
        <dbReference type="Proteomes" id="UP000643810"/>
    </source>
</evidence>
<keyword evidence="1" id="KW-0472">Membrane</keyword>
<dbReference type="EMBL" id="JACOPG010000001">
    <property type="protein sequence ID" value="MBC5685490.1"/>
    <property type="molecule type" value="Genomic_DNA"/>
</dbReference>
<organism evidence="2 3">
    <name type="scientific">Roseburia lenta</name>
    <dbReference type="NCBI Taxonomy" id="2763061"/>
    <lineage>
        <taxon>Bacteria</taxon>
        <taxon>Bacillati</taxon>
        <taxon>Bacillota</taxon>
        <taxon>Clostridia</taxon>
        <taxon>Lachnospirales</taxon>
        <taxon>Lachnospiraceae</taxon>
        <taxon>Roseburia</taxon>
    </lineage>
</organism>
<evidence type="ECO:0000313" key="2">
    <source>
        <dbReference type="EMBL" id="MBC5685490.1"/>
    </source>
</evidence>
<keyword evidence="1" id="KW-1133">Transmembrane helix</keyword>
<name>A0ABR7GDI5_9FIRM</name>
<accession>A0ABR7GDI5</accession>